<dbReference type="InterPro" id="IPR033749">
    <property type="entry name" value="Polyprenyl_synt_CS"/>
</dbReference>
<keyword evidence="7" id="KW-0460">Magnesium</keyword>
<evidence type="ECO:0000256" key="5">
    <source>
        <dbReference type="ARBA" id="ARBA00022679"/>
    </source>
</evidence>
<dbReference type="GO" id="GO:0004337">
    <property type="term" value="F:(2E,6E)-farnesyl diphosphate synthase activity"/>
    <property type="evidence" value="ECO:0007669"/>
    <property type="project" value="UniProtKB-EC"/>
</dbReference>
<dbReference type="EC" id="2.5.1.10" evidence="3"/>
<dbReference type="PANTHER" id="PTHR43281:SF1">
    <property type="entry name" value="FARNESYL DIPHOSPHATE SYNTHASE"/>
    <property type="match status" value="1"/>
</dbReference>
<dbReference type="EMBL" id="VOGC01000010">
    <property type="protein sequence ID" value="MQN02384.1"/>
    <property type="molecule type" value="Genomic_DNA"/>
</dbReference>
<sequence>MLKRGATQMDFSSRKQEADEIILSFLPEVKGYDKTLLEAMDYSVRAGGKRLRPILILATGRMYGASKEELAPFMAAMEFIHTYSLVHDDLPAMDDDLLRRGNPTTHAKYGAGMGTLAGDGLLSEAFAIMSRCVTKSIISDRKKGIRAARAMEILAEKAGIDGMVGGQSLDVESDKSGRDITPEEMEYIYENKTSALLEGAMMAGAMIGEASDADIELIEKAGSALGRAFQIRDDILDMVGDEKTLGKSTGQDARNGKSTYASVHGIEESEKAVKELTGEASDHIRALSGVKDQKEREFVLELFGTLTERNK</sequence>
<evidence type="ECO:0000256" key="3">
    <source>
        <dbReference type="ARBA" id="ARBA00012439"/>
    </source>
</evidence>
<protein>
    <recommendedName>
        <fullName evidence="4">Farnesyl diphosphate synthase</fullName>
        <ecNumber evidence="3">2.5.1.10</ecNumber>
    </recommendedName>
    <alternativeName>
        <fullName evidence="10">(2E,6E)-farnesyl diphosphate synthase</fullName>
    </alternativeName>
    <alternativeName>
        <fullName evidence="9">Geranyltranstransferase</fullName>
    </alternativeName>
</protein>
<dbReference type="CDD" id="cd00685">
    <property type="entry name" value="Trans_IPPS_HT"/>
    <property type="match status" value="1"/>
</dbReference>
<comment type="caution">
    <text evidence="13">The sequence shown here is derived from an EMBL/GenBank/DDBJ whole genome shotgun (WGS) entry which is preliminary data.</text>
</comment>
<proteinExistence type="inferred from homology"/>
<keyword evidence="6" id="KW-0479">Metal-binding</keyword>
<dbReference type="GO" id="GO:0005737">
    <property type="term" value="C:cytoplasm"/>
    <property type="evidence" value="ECO:0007669"/>
    <property type="project" value="UniProtKB-ARBA"/>
</dbReference>
<evidence type="ECO:0000256" key="1">
    <source>
        <dbReference type="ARBA" id="ARBA00001946"/>
    </source>
</evidence>
<dbReference type="Pfam" id="PF00348">
    <property type="entry name" value="polyprenyl_synt"/>
    <property type="match status" value="1"/>
</dbReference>
<dbReference type="GO" id="GO:0016114">
    <property type="term" value="P:terpenoid biosynthetic process"/>
    <property type="evidence" value="ECO:0007669"/>
    <property type="project" value="UniProtKB-ARBA"/>
</dbReference>
<evidence type="ECO:0000256" key="10">
    <source>
        <dbReference type="ARBA" id="ARBA00032873"/>
    </source>
</evidence>
<comment type="similarity">
    <text evidence="2 12">Belongs to the FPP/GGPP synthase family.</text>
</comment>
<gene>
    <name evidence="13" type="ORF">FRC54_10995</name>
</gene>
<organism evidence="13 14">
    <name type="scientific">Candidatus Weimeria bifida</name>
    <dbReference type="NCBI Taxonomy" id="2599074"/>
    <lineage>
        <taxon>Bacteria</taxon>
        <taxon>Bacillati</taxon>
        <taxon>Bacillota</taxon>
        <taxon>Clostridia</taxon>
        <taxon>Lachnospirales</taxon>
        <taxon>Lachnospiraceae</taxon>
        <taxon>Candidatus Weimeria</taxon>
    </lineage>
</organism>
<dbReference type="Gene3D" id="1.10.600.10">
    <property type="entry name" value="Farnesyl Diphosphate Synthase"/>
    <property type="match status" value="1"/>
</dbReference>
<dbReference type="Proteomes" id="UP000460257">
    <property type="component" value="Unassembled WGS sequence"/>
</dbReference>
<evidence type="ECO:0000313" key="14">
    <source>
        <dbReference type="Proteomes" id="UP000460257"/>
    </source>
</evidence>
<dbReference type="SFLD" id="SFLDG01017">
    <property type="entry name" value="Polyprenyl_Transferase_Like"/>
    <property type="match status" value="1"/>
</dbReference>
<comment type="catalytic activity">
    <reaction evidence="11">
        <text>isopentenyl diphosphate + (2E)-geranyl diphosphate = (2E,6E)-farnesyl diphosphate + diphosphate</text>
        <dbReference type="Rhea" id="RHEA:19361"/>
        <dbReference type="ChEBI" id="CHEBI:33019"/>
        <dbReference type="ChEBI" id="CHEBI:58057"/>
        <dbReference type="ChEBI" id="CHEBI:128769"/>
        <dbReference type="ChEBI" id="CHEBI:175763"/>
        <dbReference type="EC" id="2.5.1.10"/>
    </reaction>
</comment>
<keyword evidence="14" id="KW-1185">Reference proteome</keyword>
<evidence type="ECO:0000256" key="6">
    <source>
        <dbReference type="ARBA" id="ARBA00022723"/>
    </source>
</evidence>
<name>A0A6N7J1E9_9FIRM</name>
<evidence type="ECO:0000256" key="9">
    <source>
        <dbReference type="ARBA" id="ARBA00032380"/>
    </source>
</evidence>
<accession>A0A6N7J1E9</accession>
<evidence type="ECO:0000256" key="12">
    <source>
        <dbReference type="RuleBase" id="RU004466"/>
    </source>
</evidence>
<evidence type="ECO:0000256" key="4">
    <source>
        <dbReference type="ARBA" id="ARBA00015100"/>
    </source>
</evidence>
<comment type="cofactor">
    <cofactor evidence="1">
        <name>Mg(2+)</name>
        <dbReference type="ChEBI" id="CHEBI:18420"/>
    </cofactor>
</comment>
<evidence type="ECO:0000313" key="13">
    <source>
        <dbReference type="EMBL" id="MQN02384.1"/>
    </source>
</evidence>
<reference evidence="13" key="1">
    <citation type="journal article" date="2020" name="Appl. Environ. Microbiol.">
        <title>Medium-Chain Fatty Acid Synthesis by 'Candidatus Weimeria bifida' gen. nov., sp. nov., and 'Candidatus Pseudoramibacter fermentans' sp. nov.</title>
        <authorList>
            <person name="Scarborough M.J."/>
            <person name="Myers K.S."/>
            <person name="Donohue T.J."/>
            <person name="Noguera D.R."/>
        </authorList>
    </citation>
    <scope>NUCLEOTIDE SEQUENCE</scope>
    <source>
        <strain evidence="13">LCO1.1</strain>
    </source>
</reference>
<dbReference type="PANTHER" id="PTHR43281">
    <property type="entry name" value="FARNESYL DIPHOSPHATE SYNTHASE"/>
    <property type="match status" value="1"/>
</dbReference>
<dbReference type="GO" id="GO:0046872">
    <property type="term" value="F:metal ion binding"/>
    <property type="evidence" value="ECO:0007669"/>
    <property type="project" value="UniProtKB-KW"/>
</dbReference>
<dbReference type="FunFam" id="1.10.600.10:FF:000001">
    <property type="entry name" value="Geranylgeranyl diphosphate synthase"/>
    <property type="match status" value="1"/>
</dbReference>
<dbReference type="AlphaFoldDB" id="A0A6N7J1E9"/>
<dbReference type="InterPro" id="IPR000092">
    <property type="entry name" value="Polyprenyl_synt"/>
</dbReference>
<evidence type="ECO:0000256" key="8">
    <source>
        <dbReference type="ARBA" id="ARBA00023229"/>
    </source>
</evidence>
<evidence type="ECO:0000256" key="7">
    <source>
        <dbReference type="ARBA" id="ARBA00022842"/>
    </source>
</evidence>
<dbReference type="SUPFAM" id="SSF48576">
    <property type="entry name" value="Terpenoid synthases"/>
    <property type="match status" value="1"/>
</dbReference>
<evidence type="ECO:0000256" key="2">
    <source>
        <dbReference type="ARBA" id="ARBA00006706"/>
    </source>
</evidence>
<evidence type="ECO:0000256" key="11">
    <source>
        <dbReference type="ARBA" id="ARBA00049399"/>
    </source>
</evidence>
<dbReference type="SFLD" id="SFLDS00005">
    <property type="entry name" value="Isoprenoid_Synthase_Type_I"/>
    <property type="match status" value="1"/>
</dbReference>
<dbReference type="InterPro" id="IPR008949">
    <property type="entry name" value="Isoprenoid_synthase_dom_sf"/>
</dbReference>
<dbReference type="NCBIfam" id="NF045485">
    <property type="entry name" value="FPPsyn"/>
    <property type="match status" value="1"/>
</dbReference>
<dbReference type="InterPro" id="IPR053378">
    <property type="entry name" value="Prenyl_diphosphate_synthase"/>
</dbReference>
<keyword evidence="8" id="KW-0414">Isoprene biosynthesis</keyword>
<dbReference type="PROSITE" id="PS00723">
    <property type="entry name" value="POLYPRENYL_SYNTHASE_1"/>
    <property type="match status" value="1"/>
</dbReference>
<dbReference type="PROSITE" id="PS00444">
    <property type="entry name" value="POLYPRENYL_SYNTHASE_2"/>
    <property type="match status" value="1"/>
</dbReference>
<keyword evidence="5 12" id="KW-0808">Transferase</keyword>